<accession>A0AC34F162</accession>
<evidence type="ECO:0000313" key="1">
    <source>
        <dbReference type="Proteomes" id="UP000887579"/>
    </source>
</evidence>
<evidence type="ECO:0000313" key="2">
    <source>
        <dbReference type="WBParaSite" id="ES5_v2.g10709.t1"/>
    </source>
</evidence>
<protein>
    <submittedName>
        <fullName evidence="2">UDP-glucuronosyltransferase</fullName>
    </submittedName>
</protein>
<sequence>MLSNGRIADTLASDGHEVTFVSIENSISSKDFPTTKYANIVTLGRVPEARLKGNEEGDAEFMKSLFKPATIFQTYFSMLSFSNNLIETFDVAFTEDGKKIENLKAEKFDAIFYESLFPQGGLFGHLLGIKVHFLITSSTISEYAARIFGIPSPSGWVPATGILSVSDKMSFYERAQNWLETEITAFAGNDRCQKANFIFQKHFGSNFLKIQEIMKEKTVLIFTSVNEFIEFPRPILHKLIYIGGLGMKGSSNESLSAPFNFEIEKGKKGVIFFSLGSNVDTTHLPKSVKKNLIDAFATFADYHFIIKMEATDNYGINYAKTKQNIFVTNWAPQNLILKHSNLKLFITHGGYNSLLETAHSGKPILLIPMMNDQLRNGQAVQRNGWGKVLDKMDLLGGSDKLITVMGEMLNTDK</sequence>
<name>A0AC34F162_9BILA</name>
<proteinExistence type="predicted"/>
<organism evidence="1 2">
    <name type="scientific">Panagrolaimus sp. ES5</name>
    <dbReference type="NCBI Taxonomy" id="591445"/>
    <lineage>
        <taxon>Eukaryota</taxon>
        <taxon>Metazoa</taxon>
        <taxon>Ecdysozoa</taxon>
        <taxon>Nematoda</taxon>
        <taxon>Chromadorea</taxon>
        <taxon>Rhabditida</taxon>
        <taxon>Tylenchina</taxon>
        <taxon>Panagrolaimomorpha</taxon>
        <taxon>Panagrolaimoidea</taxon>
        <taxon>Panagrolaimidae</taxon>
        <taxon>Panagrolaimus</taxon>
    </lineage>
</organism>
<reference evidence="2" key="1">
    <citation type="submission" date="2022-11" db="UniProtKB">
        <authorList>
            <consortium name="WormBaseParasite"/>
        </authorList>
    </citation>
    <scope>IDENTIFICATION</scope>
</reference>
<dbReference type="Proteomes" id="UP000887579">
    <property type="component" value="Unplaced"/>
</dbReference>
<dbReference type="WBParaSite" id="ES5_v2.g10709.t1">
    <property type="protein sequence ID" value="ES5_v2.g10709.t1"/>
    <property type="gene ID" value="ES5_v2.g10709"/>
</dbReference>